<evidence type="ECO:0000313" key="2">
    <source>
        <dbReference type="EMBL" id="EEE42970.1"/>
    </source>
</evidence>
<name>A0A5E8GTZ9_ROSAD</name>
<dbReference type="InterPro" id="IPR017926">
    <property type="entry name" value="GATASE"/>
</dbReference>
<dbReference type="Gene3D" id="3.40.50.880">
    <property type="match status" value="1"/>
</dbReference>
<reference evidence="2 3" key="1">
    <citation type="submission" date="2008-01" db="EMBL/GenBank/DDBJ databases">
        <authorList>
            <person name="Wagner-Dobler I."/>
            <person name="Ferriera S."/>
            <person name="Johnson J."/>
            <person name="Kravitz S."/>
            <person name="Beeson K."/>
            <person name="Sutton G."/>
            <person name="Rogers Y.-H."/>
            <person name="Friedman R."/>
            <person name="Frazier M."/>
            <person name="Venter J.C."/>
        </authorList>
    </citation>
    <scope>NUCLEOTIDE SEQUENCE [LARGE SCALE GENOMIC DNA]</scope>
    <source>
        <strain evidence="3">DSM 17067 / NCIMB 14079 / DFL-11</strain>
    </source>
</reference>
<dbReference type="Proteomes" id="UP000004703">
    <property type="component" value="Chromosome"/>
</dbReference>
<evidence type="ECO:0000313" key="3">
    <source>
        <dbReference type="Proteomes" id="UP000004703"/>
    </source>
</evidence>
<keyword evidence="2" id="KW-0315">Glutamine amidotransferase</keyword>
<dbReference type="PROSITE" id="PS51273">
    <property type="entry name" value="GATASE_TYPE_1"/>
    <property type="match status" value="1"/>
</dbReference>
<dbReference type="CDD" id="cd01741">
    <property type="entry name" value="GATase1_1"/>
    <property type="match status" value="1"/>
</dbReference>
<comment type="caution">
    <text evidence="2">The sequence shown here is derived from an EMBL/GenBank/DDBJ whole genome shotgun (WGS) entry which is preliminary data.</text>
</comment>
<protein>
    <submittedName>
        <fullName evidence="2">GMP synthase-Glutamine amidotransferase domain protein</fullName>
    </submittedName>
</protein>
<proteinExistence type="predicted"/>
<reference evidence="2 3" key="2">
    <citation type="submission" date="2013-04" db="EMBL/GenBank/DDBJ databases">
        <authorList>
            <person name="Fiebig A."/>
            <person name="Pradella S."/>
            <person name="Wagner-Doebler I."/>
        </authorList>
    </citation>
    <scope>NUCLEOTIDE SEQUENCE [LARGE SCALE GENOMIC DNA]</scope>
    <source>
        <strain evidence="3">DSM 17067 / NCIMB 14079 / DFL-11</strain>
    </source>
</reference>
<dbReference type="PANTHER" id="PTHR42695">
    <property type="entry name" value="GLUTAMINE AMIDOTRANSFERASE YLR126C-RELATED"/>
    <property type="match status" value="1"/>
</dbReference>
<dbReference type="PANTHER" id="PTHR42695:SF5">
    <property type="entry name" value="GLUTAMINE AMIDOTRANSFERASE YLR126C-RELATED"/>
    <property type="match status" value="1"/>
</dbReference>
<sequence>MKPGHNRGATNPRKRLDFFTPLANIGLMDFSSNHGTHRPKVLIVLHQEHSSPGRVGQELVKRGFALDIRKPRFGDSLPDTMRGHAGSVIFGGPMSANDPDGFIHKEIDWIKVPLQEEAPFLGICLGAQMMVKQLGGTVSGHRDELVEIGYYPLKPTEAGKDLMDWPKKVYQWHREGFDLPSGADLLATSPTYPNQAIRVGPAAYGIQFHPELTHQMMVKWTTKGAPRMELPGAQQRRDHFAGRFVYDTAVRAWLDRFLDLWIGTAEAPVQHNRLKAAE</sequence>
<keyword evidence="2" id="KW-0808">Transferase</keyword>
<dbReference type="InterPro" id="IPR044992">
    <property type="entry name" value="ChyE-like"/>
</dbReference>
<organism evidence="2 3">
    <name type="scientific">Roseibium alexandrii (strain DSM 17067 / NCIMB 14079 / DFL-11)</name>
    <name type="common">Labrenzia alexandrii</name>
    <dbReference type="NCBI Taxonomy" id="244592"/>
    <lineage>
        <taxon>Bacteria</taxon>
        <taxon>Pseudomonadati</taxon>
        <taxon>Pseudomonadota</taxon>
        <taxon>Alphaproteobacteria</taxon>
        <taxon>Hyphomicrobiales</taxon>
        <taxon>Stappiaceae</taxon>
        <taxon>Roseibium</taxon>
    </lineage>
</organism>
<dbReference type="EMBL" id="ACCU02000004">
    <property type="protein sequence ID" value="EEE42970.1"/>
    <property type="molecule type" value="Genomic_DNA"/>
</dbReference>
<dbReference type="SUPFAM" id="SSF52317">
    <property type="entry name" value="Class I glutamine amidotransferase-like"/>
    <property type="match status" value="1"/>
</dbReference>
<dbReference type="GO" id="GO:0016740">
    <property type="term" value="F:transferase activity"/>
    <property type="evidence" value="ECO:0007669"/>
    <property type="project" value="UniProtKB-KW"/>
</dbReference>
<dbReference type="Pfam" id="PF00117">
    <property type="entry name" value="GATase"/>
    <property type="match status" value="1"/>
</dbReference>
<dbReference type="GO" id="GO:0005829">
    <property type="term" value="C:cytosol"/>
    <property type="evidence" value="ECO:0007669"/>
    <property type="project" value="TreeGrafter"/>
</dbReference>
<feature type="domain" description="Glutamine amidotransferase" evidence="1">
    <location>
        <begin position="57"/>
        <end position="215"/>
    </location>
</feature>
<dbReference type="AlphaFoldDB" id="A0A5E8GTZ9"/>
<dbReference type="NCBIfam" id="NF005072">
    <property type="entry name" value="PRK06490.1"/>
    <property type="match status" value="1"/>
</dbReference>
<accession>A0A5E8GTZ9</accession>
<evidence type="ECO:0000259" key="1">
    <source>
        <dbReference type="Pfam" id="PF00117"/>
    </source>
</evidence>
<dbReference type="InterPro" id="IPR029062">
    <property type="entry name" value="Class_I_gatase-like"/>
</dbReference>
<gene>
    <name evidence="2" type="ORF">SADFL11_256</name>
</gene>